<keyword evidence="3" id="KW-1185">Reference proteome</keyword>
<sequence length="784" mass="91570">MNFQENNEDYEEATQPVFQNVINILEQQGLIAKMLNPQYKEHDQQATKAAHNDWAQWVHNDLSNNDSVPQITIQEERKFLYDEKHHHMWYKNINLPTITISVQQEVFGSGKYNVLLDCFGVQVQEDLLQQNVSSKDSFTPSSLGGYKRFSLEGEGIQQAILNQKQLLTFQRIKCKETSYNNKGIRFFIVLYIYEISTLKPVLIRLSPSLYIESRKKSFQETQTLLGFSHPFQPESFTKIYAKCSQQMTLDNIDSFNEYYSSCNIRHKILHPLFLFLKFSKGIKLFYNKHLIDENIENKGYASLFLEIQAQIYNQIQQDLNNSCVDDIKNQKNKSVKQSTYSLLGIMVNYDSMPPHDKKQEKKIYQKVHRFVKPLIGNILQVYFDRKDIPSYMKELIYEDQMKEDYKQIYQQLSDLKLNRSMKLGPSNTQYWNPDQQNLQQPKNSRASNIESSQEESNSQQNPNSSGKQKSQQVQFKQSDQKLKKRPFSSLNSNSSNNNSQIYAVANKEADANHSNLVEEEKIQKQGKNEIINYQSSSQNLKNKQQNKKQEILQKFKKTSETTNNTRNSFYSGENSLEDNYEFEEGTRPKKTQSISQHRKETLSRIPEISHQHNQKETLTNTLQTPQTSIPENFSQTTIYPDLNHQHANQVAYTNPIYQSPEGMILPMQHQISQPMLIPMNSYMQMPHMIQPTVPQSLPIQAAMVPQPVQVVINPYQIQNMYYPYHNTGYGMPMQVMHTTQPAPPTFIQTNMMNYPQQQPISVQNNYQYIQQSKLQCLQQQQQQQ</sequence>
<reference evidence="3" key="1">
    <citation type="journal article" date="2006" name="PLoS Biol.">
        <title>Macronuclear genome sequence of the ciliate Tetrahymena thermophila, a model eukaryote.</title>
        <authorList>
            <person name="Eisen J.A."/>
            <person name="Coyne R.S."/>
            <person name="Wu M."/>
            <person name="Wu D."/>
            <person name="Thiagarajan M."/>
            <person name="Wortman J.R."/>
            <person name="Badger J.H."/>
            <person name="Ren Q."/>
            <person name="Amedeo P."/>
            <person name="Jones K.M."/>
            <person name="Tallon L.J."/>
            <person name="Delcher A.L."/>
            <person name="Salzberg S.L."/>
            <person name="Silva J.C."/>
            <person name="Haas B.J."/>
            <person name="Majoros W.H."/>
            <person name="Farzad M."/>
            <person name="Carlton J.M."/>
            <person name="Smith R.K. Jr."/>
            <person name="Garg J."/>
            <person name="Pearlman R.E."/>
            <person name="Karrer K.M."/>
            <person name="Sun L."/>
            <person name="Manning G."/>
            <person name="Elde N.C."/>
            <person name="Turkewitz A.P."/>
            <person name="Asai D.J."/>
            <person name="Wilkes D.E."/>
            <person name="Wang Y."/>
            <person name="Cai H."/>
            <person name="Collins K."/>
            <person name="Stewart B.A."/>
            <person name="Lee S.R."/>
            <person name="Wilamowska K."/>
            <person name="Weinberg Z."/>
            <person name="Ruzzo W.L."/>
            <person name="Wloga D."/>
            <person name="Gaertig J."/>
            <person name="Frankel J."/>
            <person name="Tsao C.-C."/>
            <person name="Gorovsky M.A."/>
            <person name="Keeling P.J."/>
            <person name="Waller R.F."/>
            <person name="Patron N.J."/>
            <person name="Cherry J.M."/>
            <person name="Stover N.A."/>
            <person name="Krieger C.J."/>
            <person name="del Toro C."/>
            <person name="Ryder H.F."/>
            <person name="Williamson S.C."/>
            <person name="Barbeau R.A."/>
            <person name="Hamilton E.P."/>
            <person name="Orias E."/>
        </authorList>
    </citation>
    <scope>NUCLEOTIDE SEQUENCE [LARGE SCALE GENOMIC DNA]</scope>
    <source>
        <strain evidence="3">SB210</strain>
    </source>
</reference>
<accession>I7M657</accession>
<dbReference type="EMBL" id="GG662447">
    <property type="protein sequence ID" value="EAR84322.2"/>
    <property type="molecule type" value="Genomic_DNA"/>
</dbReference>
<evidence type="ECO:0000313" key="2">
    <source>
        <dbReference type="EMBL" id="EAR84322.2"/>
    </source>
</evidence>
<name>I7M657_TETTS</name>
<dbReference type="RefSeq" id="XP_001031985.2">
    <property type="nucleotide sequence ID" value="XM_001031985.2"/>
</dbReference>
<dbReference type="OrthoDB" id="10679428at2759"/>
<dbReference type="Proteomes" id="UP000009168">
    <property type="component" value="Unassembled WGS sequence"/>
</dbReference>
<feature type="compositionally biased region" description="Low complexity" evidence="1">
    <location>
        <begin position="488"/>
        <end position="497"/>
    </location>
</feature>
<feature type="compositionally biased region" description="Low complexity" evidence="1">
    <location>
        <begin position="447"/>
        <end position="477"/>
    </location>
</feature>
<protein>
    <submittedName>
        <fullName evidence="2">Uncharacterized protein</fullName>
    </submittedName>
</protein>
<feature type="compositionally biased region" description="Polar residues" evidence="1">
    <location>
        <begin position="560"/>
        <end position="574"/>
    </location>
</feature>
<feature type="compositionally biased region" description="Polar residues" evidence="1">
    <location>
        <begin position="425"/>
        <end position="446"/>
    </location>
</feature>
<feature type="region of interest" description="Disordered" evidence="1">
    <location>
        <begin position="582"/>
        <end position="601"/>
    </location>
</feature>
<evidence type="ECO:0000256" key="1">
    <source>
        <dbReference type="SAM" id="MobiDB-lite"/>
    </source>
</evidence>
<feature type="region of interest" description="Disordered" evidence="1">
    <location>
        <begin position="555"/>
        <end position="576"/>
    </location>
</feature>
<organism evidence="2 3">
    <name type="scientific">Tetrahymena thermophila (strain SB210)</name>
    <dbReference type="NCBI Taxonomy" id="312017"/>
    <lineage>
        <taxon>Eukaryota</taxon>
        <taxon>Sar</taxon>
        <taxon>Alveolata</taxon>
        <taxon>Ciliophora</taxon>
        <taxon>Intramacronucleata</taxon>
        <taxon>Oligohymenophorea</taxon>
        <taxon>Hymenostomatida</taxon>
        <taxon>Tetrahymenina</taxon>
        <taxon>Tetrahymenidae</taxon>
        <taxon>Tetrahymena</taxon>
    </lineage>
</organism>
<dbReference type="KEGG" id="tet:TTHERM_00716280"/>
<proteinExistence type="predicted"/>
<dbReference type="AlphaFoldDB" id="I7M657"/>
<dbReference type="InParanoid" id="I7M657"/>
<feature type="region of interest" description="Disordered" evidence="1">
    <location>
        <begin position="424"/>
        <end position="497"/>
    </location>
</feature>
<evidence type="ECO:0000313" key="3">
    <source>
        <dbReference type="Proteomes" id="UP000009168"/>
    </source>
</evidence>
<gene>
    <name evidence="2" type="ORF">TTHERM_00716280</name>
</gene>
<dbReference type="GeneID" id="7845573"/>